<keyword evidence="3" id="KW-1185">Reference proteome</keyword>
<evidence type="ECO:0000313" key="3">
    <source>
        <dbReference type="Proteomes" id="UP000257200"/>
    </source>
</evidence>
<feature type="region of interest" description="Disordered" evidence="1">
    <location>
        <begin position="158"/>
        <end position="183"/>
    </location>
</feature>
<dbReference type="Proteomes" id="UP000257200">
    <property type="component" value="Unplaced"/>
</dbReference>
<evidence type="ECO:0000256" key="1">
    <source>
        <dbReference type="SAM" id="MobiDB-lite"/>
    </source>
</evidence>
<sequence length="232" mass="26874">ITSGELNHDRPNLTEEEQKALEELWKDTSIVIKPADKGSATVIMDRMDCVYEALRQLTYYIPLQQPIYQHTAKQISEILDTMTHNGHLTKKQAVYIKGKDTPRPRYFYLLPKIHKPQEAWTIPHRIPPGRPIVSDCSSESYELAEYLDSFLTPLSTKHSTWSPQANNERPRAQPPLDQHTKTNSRIHLDQKIEHDLPWRTQPAGCDKTNSHHQGLRKEGTLYMFCSFIHVQL</sequence>
<feature type="compositionally biased region" description="Polar residues" evidence="1">
    <location>
        <begin position="158"/>
        <end position="167"/>
    </location>
</feature>
<evidence type="ECO:0000313" key="2">
    <source>
        <dbReference type="Ensembl" id="ENSAPOP00000027113.1"/>
    </source>
</evidence>
<dbReference type="STRING" id="80966.ENSAPOP00000027113"/>
<dbReference type="GeneTree" id="ENSGT00940000154669"/>
<dbReference type="Ensembl" id="ENSAPOT00000002022.1">
    <property type="protein sequence ID" value="ENSAPOP00000027113.1"/>
    <property type="gene ID" value="ENSAPOG00000011410.1"/>
</dbReference>
<dbReference type="AlphaFoldDB" id="A0A3Q1GAK2"/>
<protein>
    <submittedName>
        <fullName evidence="2">Uncharacterized protein</fullName>
    </submittedName>
</protein>
<accession>A0A3Q1GAK2</accession>
<proteinExistence type="predicted"/>
<dbReference type="InParanoid" id="A0A3Q1GAK2"/>
<reference evidence="2" key="1">
    <citation type="submission" date="2025-08" db="UniProtKB">
        <authorList>
            <consortium name="Ensembl"/>
        </authorList>
    </citation>
    <scope>IDENTIFICATION</scope>
</reference>
<name>A0A3Q1GAK2_9TELE</name>
<organism evidence="2 3">
    <name type="scientific">Acanthochromis polyacanthus</name>
    <name type="common">spiny chromis</name>
    <dbReference type="NCBI Taxonomy" id="80966"/>
    <lineage>
        <taxon>Eukaryota</taxon>
        <taxon>Metazoa</taxon>
        <taxon>Chordata</taxon>
        <taxon>Craniata</taxon>
        <taxon>Vertebrata</taxon>
        <taxon>Euteleostomi</taxon>
        <taxon>Actinopterygii</taxon>
        <taxon>Neopterygii</taxon>
        <taxon>Teleostei</taxon>
        <taxon>Neoteleostei</taxon>
        <taxon>Acanthomorphata</taxon>
        <taxon>Ovalentaria</taxon>
        <taxon>Pomacentridae</taxon>
        <taxon>Acanthochromis</taxon>
    </lineage>
</organism>
<reference evidence="2" key="2">
    <citation type="submission" date="2025-09" db="UniProtKB">
        <authorList>
            <consortium name="Ensembl"/>
        </authorList>
    </citation>
    <scope>IDENTIFICATION</scope>
</reference>